<dbReference type="NCBIfam" id="TIGR03510">
    <property type="entry name" value="XapX"/>
    <property type="match status" value="1"/>
</dbReference>
<keyword evidence="3" id="KW-1185">Reference proteome</keyword>
<dbReference type="OrthoDB" id="122938at2"/>
<name>A0A2U2N331_9GAMM</name>
<evidence type="ECO:0000256" key="1">
    <source>
        <dbReference type="SAM" id="Phobius"/>
    </source>
</evidence>
<dbReference type="AlphaFoldDB" id="A0A2U2N331"/>
<sequence length="57" mass="5854">MTAALTGILLGLAIGAGCRWFDIPLPAPPRLVGALLVVAMTLGFLGTDYVLTLTAAR</sequence>
<feature type="transmembrane region" description="Helical" evidence="1">
    <location>
        <begin position="31"/>
        <end position="51"/>
    </location>
</feature>
<dbReference type="RefSeq" id="WP_109678054.1">
    <property type="nucleotide sequence ID" value="NZ_CP086615.1"/>
</dbReference>
<dbReference type="InterPro" id="IPR020017">
    <property type="entry name" value="XapX_domain"/>
</dbReference>
<evidence type="ECO:0000313" key="3">
    <source>
        <dbReference type="Proteomes" id="UP000245474"/>
    </source>
</evidence>
<protein>
    <submittedName>
        <fullName evidence="2">Xapx domain-containing protein</fullName>
    </submittedName>
</protein>
<reference evidence="2 3" key="1">
    <citation type="submission" date="2018-05" db="EMBL/GenBank/DDBJ databases">
        <title>Spiribacter halobius sp. nov., a moderately halophilic bacterium isolated from marine solar saltern.</title>
        <authorList>
            <person name="Zheng W.-S."/>
            <person name="Lu D.-C."/>
            <person name="Du Z.-J."/>
        </authorList>
    </citation>
    <scope>NUCLEOTIDE SEQUENCE [LARGE SCALE GENOMIC DNA]</scope>
    <source>
        <strain evidence="2 3">E85</strain>
    </source>
</reference>
<keyword evidence="1" id="KW-1133">Transmembrane helix</keyword>
<evidence type="ECO:0000313" key="2">
    <source>
        <dbReference type="EMBL" id="PWG63510.1"/>
    </source>
</evidence>
<gene>
    <name evidence="2" type="ORF">DEM34_08060</name>
</gene>
<organism evidence="2 3">
    <name type="scientific">Sediminicurvatus halobius</name>
    <dbReference type="NCBI Taxonomy" id="2182432"/>
    <lineage>
        <taxon>Bacteria</taxon>
        <taxon>Pseudomonadati</taxon>
        <taxon>Pseudomonadota</taxon>
        <taxon>Gammaproteobacteria</taxon>
        <taxon>Chromatiales</taxon>
        <taxon>Ectothiorhodospiraceae</taxon>
        <taxon>Sediminicurvatus</taxon>
    </lineage>
</organism>
<comment type="caution">
    <text evidence="2">The sequence shown here is derived from an EMBL/GenBank/DDBJ whole genome shotgun (WGS) entry which is preliminary data.</text>
</comment>
<dbReference type="EMBL" id="QFFI01000010">
    <property type="protein sequence ID" value="PWG63510.1"/>
    <property type="molecule type" value="Genomic_DNA"/>
</dbReference>
<dbReference type="Proteomes" id="UP000245474">
    <property type="component" value="Unassembled WGS sequence"/>
</dbReference>
<proteinExistence type="predicted"/>
<accession>A0A2U2N331</accession>
<keyword evidence="1" id="KW-0472">Membrane</keyword>
<keyword evidence="1" id="KW-0812">Transmembrane</keyword>